<dbReference type="PANTHER" id="PTHR30600">
    <property type="entry name" value="CYTOCHROME C PEROXIDASE-RELATED"/>
    <property type="match status" value="1"/>
</dbReference>
<evidence type="ECO:0000256" key="5">
    <source>
        <dbReference type="ARBA" id="ARBA00022764"/>
    </source>
</evidence>
<keyword evidence="5" id="KW-0574">Periplasm</keyword>
<feature type="binding site" description="covalent" evidence="8">
    <location>
        <position position="218"/>
    </location>
    <ligand>
        <name>heme c</name>
        <dbReference type="ChEBI" id="CHEBI:61717"/>
        <label>2</label>
    </ligand>
</feature>
<dbReference type="GO" id="GO:0004130">
    <property type="term" value="F:cytochrome-c peroxidase activity"/>
    <property type="evidence" value="ECO:0007669"/>
    <property type="project" value="TreeGrafter"/>
</dbReference>
<accession>A0A7X9S0T6</accession>
<evidence type="ECO:0000256" key="4">
    <source>
        <dbReference type="ARBA" id="ARBA00022729"/>
    </source>
</evidence>
<feature type="binding site" description="covalent" evidence="8">
    <location>
        <position position="215"/>
    </location>
    <ligand>
        <name>heme c</name>
        <dbReference type="ChEBI" id="CHEBI:61717"/>
        <label>2</label>
    </ligand>
</feature>
<proteinExistence type="predicted"/>
<keyword evidence="6" id="KW-0560">Oxidoreductase</keyword>
<keyword evidence="12" id="KW-1185">Reference proteome</keyword>
<comment type="caution">
    <text evidence="11">The sequence shown here is derived from an EMBL/GenBank/DDBJ whole genome shotgun (WGS) entry which is preliminary data.</text>
</comment>
<evidence type="ECO:0000256" key="7">
    <source>
        <dbReference type="ARBA" id="ARBA00023004"/>
    </source>
</evidence>
<dbReference type="GO" id="GO:0046872">
    <property type="term" value="F:metal ion binding"/>
    <property type="evidence" value="ECO:0007669"/>
    <property type="project" value="UniProtKB-KW"/>
</dbReference>
<name>A0A7X9S0T6_9BACT</name>
<keyword evidence="7 9" id="KW-0408">Iron</keyword>
<dbReference type="AlphaFoldDB" id="A0A7X9S0T6"/>
<protein>
    <submittedName>
        <fullName evidence="11">Cytochrome-c peroxidase</fullName>
    </submittedName>
</protein>
<dbReference type="Proteomes" id="UP000576082">
    <property type="component" value="Unassembled WGS sequence"/>
</dbReference>
<keyword evidence="2 8" id="KW-0349">Heme</keyword>
<dbReference type="SUPFAM" id="SSF46626">
    <property type="entry name" value="Cytochrome c"/>
    <property type="match status" value="2"/>
</dbReference>
<dbReference type="InterPro" id="IPR036909">
    <property type="entry name" value="Cyt_c-like_dom_sf"/>
</dbReference>
<comment type="cofactor">
    <cofactor evidence="8">
        <name>heme</name>
        <dbReference type="ChEBI" id="CHEBI:30413"/>
    </cofactor>
    <text evidence="8">Binds 2 heme groups.</text>
</comment>
<evidence type="ECO:0000256" key="1">
    <source>
        <dbReference type="ARBA" id="ARBA00004418"/>
    </source>
</evidence>
<feature type="domain" description="Cytochrome c" evidence="10">
    <location>
        <begin position="50"/>
        <end position="184"/>
    </location>
</feature>
<evidence type="ECO:0000256" key="3">
    <source>
        <dbReference type="ARBA" id="ARBA00022723"/>
    </source>
</evidence>
<evidence type="ECO:0000256" key="8">
    <source>
        <dbReference type="PIRSR" id="PIRSR000294-1"/>
    </source>
</evidence>
<dbReference type="EMBL" id="JABANE010000150">
    <property type="protein sequence ID" value="NME72318.1"/>
    <property type="molecule type" value="Genomic_DNA"/>
</dbReference>
<keyword evidence="4" id="KW-0732">Signal</keyword>
<dbReference type="Gene3D" id="1.10.760.10">
    <property type="entry name" value="Cytochrome c-like domain"/>
    <property type="match status" value="2"/>
</dbReference>
<evidence type="ECO:0000313" key="11">
    <source>
        <dbReference type="EMBL" id="NME72318.1"/>
    </source>
</evidence>
<dbReference type="RefSeq" id="WP_169660511.1">
    <property type="nucleotide sequence ID" value="NZ_JABANE010000150.1"/>
</dbReference>
<gene>
    <name evidence="11" type="ORF">HHU12_30435</name>
</gene>
<comment type="subcellular location">
    <subcellularLocation>
        <location evidence="1">Periplasm</location>
    </subcellularLocation>
</comment>
<sequence>MERNLCKIILLISIPVFVGACLFSCEENRQASVVSYQNIPDPEHNKMDPLKVELGRKLFFDPNLSKDSTISCGHCHQPQYGFGENVGLSKQGVSHKALLRNSPALINIAWAKGWFWDGGAKNIESLIFGPLTHEDEMGTDLKLLMKNINASSFYSEEFKTAFGVDKVYSAHLARALAQYVRTLISNQSNYDLYLEGKYQFSEKEALGYKLYQKNCSHCHQEPFFTDFDYHNNGLDTTFSDAHEAINKGRGRISRVKEDDLKYKTPTLRNIFATAPYMHDGRYQSIHDVLDHYEKMIQYYPTLDSTLKNGIQFKVSEKEQLIAFLGTLTDSTFLGLK</sequence>
<dbReference type="InterPro" id="IPR009056">
    <property type="entry name" value="Cyt_c-like_dom"/>
</dbReference>
<evidence type="ECO:0000256" key="9">
    <source>
        <dbReference type="PIRSR" id="PIRSR000294-2"/>
    </source>
</evidence>
<dbReference type="PANTHER" id="PTHR30600:SF10">
    <property type="entry name" value="BLL6722 PROTEIN"/>
    <property type="match status" value="1"/>
</dbReference>
<reference evidence="11 12" key="1">
    <citation type="submission" date="2020-04" db="EMBL/GenBank/DDBJ databases">
        <title>Flammeovirga sp. SR4, a novel species isolated from seawater.</title>
        <authorList>
            <person name="Wang X."/>
        </authorList>
    </citation>
    <scope>NUCLEOTIDE SEQUENCE [LARGE SCALE GENOMIC DNA]</scope>
    <source>
        <strain evidence="11 12">ATCC 23126</strain>
    </source>
</reference>
<evidence type="ECO:0000256" key="2">
    <source>
        <dbReference type="ARBA" id="ARBA00022617"/>
    </source>
</evidence>
<dbReference type="Pfam" id="PF03150">
    <property type="entry name" value="CCP_MauG"/>
    <property type="match status" value="1"/>
</dbReference>
<dbReference type="PROSITE" id="PS51007">
    <property type="entry name" value="CYTC"/>
    <property type="match status" value="1"/>
</dbReference>
<keyword evidence="3 9" id="KW-0479">Metal-binding</keyword>
<dbReference type="GO" id="GO:0020037">
    <property type="term" value="F:heme binding"/>
    <property type="evidence" value="ECO:0007669"/>
    <property type="project" value="InterPro"/>
</dbReference>
<keyword evidence="11" id="KW-0575">Peroxidase</keyword>
<feature type="binding site" description="covalent" evidence="8">
    <location>
        <position position="72"/>
    </location>
    <ligand>
        <name>heme c</name>
        <dbReference type="ChEBI" id="CHEBI:61717"/>
        <label>1</label>
    </ligand>
</feature>
<evidence type="ECO:0000313" key="12">
    <source>
        <dbReference type="Proteomes" id="UP000576082"/>
    </source>
</evidence>
<comment type="PTM">
    <text evidence="8">Binds 2 heme groups per subunit.</text>
</comment>
<organism evidence="11 12">
    <name type="scientific">Flammeovirga aprica JL-4</name>
    <dbReference type="NCBI Taxonomy" id="694437"/>
    <lineage>
        <taxon>Bacteria</taxon>
        <taxon>Pseudomonadati</taxon>
        <taxon>Bacteroidota</taxon>
        <taxon>Cytophagia</taxon>
        <taxon>Cytophagales</taxon>
        <taxon>Flammeovirgaceae</taxon>
        <taxon>Flammeovirga</taxon>
    </lineage>
</organism>
<evidence type="ECO:0000259" key="10">
    <source>
        <dbReference type="PROSITE" id="PS51007"/>
    </source>
</evidence>
<evidence type="ECO:0000256" key="6">
    <source>
        <dbReference type="ARBA" id="ARBA00023002"/>
    </source>
</evidence>
<dbReference type="GO" id="GO:0042597">
    <property type="term" value="C:periplasmic space"/>
    <property type="evidence" value="ECO:0007669"/>
    <property type="project" value="UniProtKB-SubCell"/>
</dbReference>
<feature type="binding site" description="axial binding residue" evidence="9">
    <location>
        <position position="76"/>
    </location>
    <ligand>
        <name>heme c</name>
        <dbReference type="ChEBI" id="CHEBI:61717"/>
        <label>1</label>
    </ligand>
    <ligandPart>
        <name>Fe</name>
        <dbReference type="ChEBI" id="CHEBI:18248"/>
    </ligandPart>
</feature>
<feature type="binding site" description="covalent" evidence="8">
    <location>
        <position position="75"/>
    </location>
    <ligand>
        <name>heme c</name>
        <dbReference type="ChEBI" id="CHEBI:61717"/>
        <label>1</label>
    </ligand>
</feature>
<dbReference type="InterPro" id="IPR051395">
    <property type="entry name" value="Cytochrome_c_Peroxidase/MauG"/>
</dbReference>
<dbReference type="PROSITE" id="PS51257">
    <property type="entry name" value="PROKAR_LIPOPROTEIN"/>
    <property type="match status" value="1"/>
</dbReference>
<dbReference type="InterPro" id="IPR004852">
    <property type="entry name" value="Di-haem_cyt_c_peroxidsae"/>
</dbReference>
<dbReference type="PIRSF" id="PIRSF000294">
    <property type="entry name" value="Cytochrome-c_peroxidase"/>
    <property type="match status" value="1"/>
</dbReference>
<dbReference type="InterPro" id="IPR026259">
    <property type="entry name" value="MauG/Cytc_peroxidase"/>
</dbReference>
<feature type="binding site" description="axial binding residue" evidence="9">
    <location>
        <position position="219"/>
    </location>
    <ligand>
        <name>heme c</name>
        <dbReference type="ChEBI" id="CHEBI:61717"/>
        <label>2</label>
    </ligand>
    <ligandPart>
        <name>Fe</name>
        <dbReference type="ChEBI" id="CHEBI:18248"/>
    </ligandPart>
</feature>
<dbReference type="GO" id="GO:0009055">
    <property type="term" value="F:electron transfer activity"/>
    <property type="evidence" value="ECO:0007669"/>
    <property type="project" value="InterPro"/>
</dbReference>